<accession>A0ACC1U890</accession>
<dbReference type="EMBL" id="MU794997">
    <property type="protein sequence ID" value="KAJ3813311.1"/>
    <property type="molecule type" value="Genomic_DNA"/>
</dbReference>
<protein>
    <submittedName>
        <fullName evidence="1">Uncharacterized protein</fullName>
    </submittedName>
</protein>
<evidence type="ECO:0000313" key="1">
    <source>
        <dbReference type="EMBL" id="KAJ3813311.1"/>
    </source>
</evidence>
<evidence type="ECO:0000313" key="2">
    <source>
        <dbReference type="Proteomes" id="UP001163835"/>
    </source>
</evidence>
<proteinExistence type="predicted"/>
<organism evidence="1 2">
    <name type="scientific">Lentinula aff. lateritia</name>
    <dbReference type="NCBI Taxonomy" id="2804960"/>
    <lineage>
        <taxon>Eukaryota</taxon>
        <taxon>Fungi</taxon>
        <taxon>Dikarya</taxon>
        <taxon>Basidiomycota</taxon>
        <taxon>Agaricomycotina</taxon>
        <taxon>Agaricomycetes</taxon>
        <taxon>Agaricomycetidae</taxon>
        <taxon>Agaricales</taxon>
        <taxon>Marasmiineae</taxon>
        <taxon>Omphalotaceae</taxon>
        <taxon>Lentinula</taxon>
    </lineage>
</organism>
<sequence>MTRNRPTPTTTTTHSNPARLSAKARKLMYASVAAKTQSRKRNNITEFLDWAHQQHLHAKDILPASEITLCEYAAEFGGKLAGSSVKAKLSAIKGWTIMKGYAWQGSDCLRKVLASIERSAPPSSFRPEREPVKKSHLSTLHADLDLADTNSLDCCIAAAANLMFYSQLRAEEVLPTNSSITLYDFKAMPRVSDLSKANNAGSKRLFLPKTKTSQMRGDKVMVPVQQGSTNPIHSLDNHIHVNKLAPSDPLFAYVDTKGTKRILMKTLFLRRCNAIWKRHSISRRTGHCFRIGGTTHYLLVGVNPDVVQPEFFKELLIHPGLGVSHLWVVGRHLDAPQASFVWVVSSPASAPPGCVE</sequence>
<comment type="caution">
    <text evidence="1">The sequence shown here is derived from an EMBL/GenBank/DDBJ whole genome shotgun (WGS) entry which is preliminary data.</text>
</comment>
<dbReference type="Proteomes" id="UP001163835">
    <property type="component" value="Unassembled WGS sequence"/>
</dbReference>
<reference evidence="1" key="1">
    <citation type="submission" date="2022-09" db="EMBL/GenBank/DDBJ databases">
        <title>A Global Phylogenomic Analysis of the Shiitake Genus Lentinula.</title>
        <authorList>
            <consortium name="DOE Joint Genome Institute"/>
            <person name="Sierra-Patev S."/>
            <person name="Min B."/>
            <person name="Naranjo-Ortiz M."/>
            <person name="Looney B."/>
            <person name="Konkel Z."/>
            <person name="Slot J.C."/>
            <person name="Sakamoto Y."/>
            <person name="Steenwyk J.L."/>
            <person name="Rokas A."/>
            <person name="Carro J."/>
            <person name="Camarero S."/>
            <person name="Ferreira P."/>
            <person name="Molpeceres G."/>
            <person name="Ruiz-Duenas F.J."/>
            <person name="Serrano A."/>
            <person name="Henrissat B."/>
            <person name="Drula E."/>
            <person name="Hughes K.W."/>
            <person name="Mata J.L."/>
            <person name="Ishikawa N.K."/>
            <person name="Vargas-Isla R."/>
            <person name="Ushijima S."/>
            <person name="Smith C.A."/>
            <person name="Ahrendt S."/>
            <person name="Andreopoulos W."/>
            <person name="He G."/>
            <person name="Labutti K."/>
            <person name="Lipzen A."/>
            <person name="Ng V."/>
            <person name="Riley R."/>
            <person name="Sandor L."/>
            <person name="Barry K."/>
            <person name="Martinez A.T."/>
            <person name="Xiao Y."/>
            <person name="Gibbons J.G."/>
            <person name="Terashima K."/>
            <person name="Grigoriev I.V."/>
            <person name="Hibbett D.S."/>
        </authorList>
    </citation>
    <scope>NUCLEOTIDE SEQUENCE</scope>
    <source>
        <strain evidence="1">TMI1499</strain>
    </source>
</reference>
<keyword evidence="2" id="KW-1185">Reference proteome</keyword>
<name>A0ACC1U890_9AGAR</name>
<gene>
    <name evidence="1" type="ORF">F5876DRAFT_74033</name>
</gene>